<name>A0A8S5R800_9VIRU</name>
<evidence type="ECO:0000313" key="1">
    <source>
        <dbReference type="EMBL" id="DAE27495.1"/>
    </source>
</evidence>
<dbReference type="EMBL" id="BK015840">
    <property type="protein sequence ID" value="DAE27495.1"/>
    <property type="molecule type" value="Genomic_DNA"/>
</dbReference>
<organism evidence="1">
    <name type="scientific">virus sp. ct1Uu26</name>
    <dbReference type="NCBI Taxonomy" id="2826789"/>
    <lineage>
        <taxon>Viruses</taxon>
    </lineage>
</organism>
<proteinExistence type="predicted"/>
<reference evidence="1" key="1">
    <citation type="journal article" date="2021" name="Proc. Natl. Acad. Sci. U.S.A.">
        <title>A Catalog of Tens of Thousands of Viruses from Human Metagenomes Reveals Hidden Associations with Chronic Diseases.</title>
        <authorList>
            <person name="Tisza M.J."/>
            <person name="Buck C.B."/>
        </authorList>
    </citation>
    <scope>NUCLEOTIDE SEQUENCE</scope>
    <source>
        <strain evidence="1">Ct1Uu26</strain>
    </source>
</reference>
<accession>A0A8S5R800</accession>
<protein>
    <submittedName>
        <fullName evidence="1">Uncharacterized protein</fullName>
    </submittedName>
</protein>
<sequence length="94" mass="10623">MDQLTLRHGVKSDEYFDLSRETDDGQPRTCKAKITKPIETRHELTSYKFEYSFQLACPSEKIYAPTQQLQKIPRGFFGGTPLAQPLPVAIGSFG</sequence>